<keyword evidence="3" id="KW-1185">Reference proteome</keyword>
<feature type="signal peptide" evidence="1">
    <location>
        <begin position="1"/>
        <end position="21"/>
    </location>
</feature>
<evidence type="ECO:0008006" key="4">
    <source>
        <dbReference type="Google" id="ProtNLM"/>
    </source>
</evidence>
<accession>A0A5N0EM48</accession>
<evidence type="ECO:0000256" key="1">
    <source>
        <dbReference type="SAM" id="SignalP"/>
    </source>
</evidence>
<gene>
    <name evidence="2" type="ORF">F3087_01900</name>
</gene>
<keyword evidence="1" id="KW-0732">Signal</keyword>
<reference evidence="2 3" key="1">
    <citation type="submission" date="2019-09" db="EMBL/GenBank/DDBJ databases">
        <authorList>
            <person name="Wang X."/>
        </authorList>
    </citation>
    <scope>NUCLEOTIDE SEQUENCE [LARGE SCALE GENOMIC DNA]</scope>
    <source>
        <strain evidence="2 3">CICC 11023</strain>
    </source>
</reference>
<feature type="chain" id="PRO_5024308403" description="DUF4333 domain-containing protein" evidence="1">
    <location>
        <begin position="22"/>
        <end position="104"/>
    </location>
</feature>
<name>A0A5N0EM48_9NOCA</name>
<dbReference type="Proteomes" id="UP000323876">
    <property type="component" value="Unassembled WGS sequence"/>
</dbReference>
<dbReference type="RefSeq" id="WP_150400007.1">
    <property type="nucleotide sequence ID" value="NZ_VXLC01000001.1"/>
</dbReference>
<sequence>MFAAVAVAACVSALPINLATAQEFAAPAPDKKLCQEAAADQETELEKAVLERPGGPQVTCIFTNGSEETLPRKDGSACLLLDDKKGRVDDGNCKPIAASNSKSR</sequence>
<dbReference type="AlphaFoldDB" id="A0A5N0EM48"/>
<comment type="caution">
    <text evidence="2">The sequence shown here is derived from an EMBL/GenBank/DDBJ whole genome shotgun (WGS) entry which is preliminary data.</text>
</comment>
<organism evidence="2 3">
    <name type="scientific">Nocardia colli</name>
    <dbReference type="NCBI Taxonomy" id="2545717"/>
    <lineage>
        <taxon>Bacteria</taxon>
        <taxon>Bacillati</taxon>
        <taxon>Actinomycetota</taxon>
        <taxon>Actinomycetes</taxon>
        <taxon>Mycobacteriales</taxon>
        <taxon>Nocardiaceae</taxon>
        <taxon>Nocardia</taxon>
    </lineage>
</organism>
<evidence type="ECO:0000313" key="3">
    <source>
        <dbReference type="Proteomes" id="UP000323876"/>
    </source>
</evidence>
<proteinExistence type="predicted"/>
<protein>
    <recommendedName>
        <fullName evidence="4">DUF4333 domain-containing protein</fullName>
    </recommendedName>
</protein>
<evidence type="ECO:0000313" key="2">
    <source>
        <dbReference type="EMBL" id="KAA8890093.1"/>
    </source>
</evidence>
<dbReference type="EMBL" id="VXLC01000001">
    <property type="protein sequence ID" value="KAA8890093.1"/>
    <property type="molecule type" value="Genomic_DNA"/>
</dbReference>